<accession>A0A7C9D864</accession>
<organism evidence="1">
    <name type="scientific">Opuntia streptacantha</name>
    <name type="common">Prickly pear cactus</name>
    <name type="synonym">Opuntia cardona</name>
    <dbReference type="NCBI Taxonomy" id="393608"/>
    <lineage>
        <taxon>Eukaryota</taxon>
        <taxon>Viridiplantae</taxon>
        <taxon>Streptophyta</taxon>
        <taxon>Embryophyta</taxon>
        <taxon>Tracheophyta</taxon>
        <taxon>Spermatophyta</taxon>
        <taxon>Magnoliopsida</taxon>
        <taxon>eudicotyledons</taxon>
        <taxon>Gunneridae</taxon>
        <taxon>Pentapetalae</taxon>
        <taxon>Caryophyllales</taxon>
        <taxon>Cactineae</taxon>
        <taxon>Cactaceae</taxon>
        <taxon>Opuntioideae</taxon>
        <taxon>Opuntia</taxon>
    </lineage>
</organism>
<dbReference type="AlphaFoldDB" id="A0A7C9D864"/>
<name>A0A7C9D864_OPUST</name>
<evidence type="ECO:0000313" key="1">
    <source>
        <dbReference type="EMBL" id="MBA4633265.1"/>
    </source>
</evidence>
<sequence length="150" mass="16461">MQSMALSLSLTFHSHNPHATFRLRPCFTKTSPLQNPKNGRFLFTRASGENSVSISDRERPVINGVNGSLEKYLSNGNGGVVRVTENGASKGSSLNYVNSNDVAEVKQEKKTVEEIGQEEAWFKKGGRGQLQQQSKLEADLLAVKREPPSS</sequence>
<reference evidence="1" key="1">
    <citation type="journal article" date="2013" name="J. Plant Res.">
        <title>Effect of fungi and light on seed germination of three Opuntia species from semiarid lands of central Mexico.</title>
        <authorList>
            <person name="Delgado-Sanchez P."/>
            <person name="Jimenez-Bremont J.F."/>
            <person name="Guerrero-Gonzalez Mde L."/>
            <person name="Flores J."/>
        </authorList>
    </citation>
    <scope>NUCLEOTIDE SEQUENCE</scope>
    <source>
        <tissue evidence="1">Cladode</tissue>
    </source>
</reference>
<proteinExistence type="predicted"/>
<dbReference type="EMBL" id="GISG01086157">
    <property type="protein sequence ID" value="MBA4633265.1"/>
    <property type="molecule type" value="Transcribed_RNA"/>
</dbReference>
<protein>
    <submittedName>
        <fullName evidence="1">Uncharacterized protein</fullName>
    </submittedName>
</protein>
<reference evidence="1" key="2">
    <citation type="submission" date="2020-07" db="EMBL/GenBank/DDBJ databases">
        <authorList>
            <person name="Vera ALvarez R."/>
            <person name="Arias-Moreno D.M."/>
            <person name="Jimenez-Jacinto V."/>
            <person name="Jimenez-Bremont J.F."/>
            <person name="Swaminathan K."/>
            <person name="Moose S.P."/>
            <person name="Guerrero-Gonzalez M.L."/>
            <person name="Marino-Ramirez L."/>
            <person name="Landsman D."/>
            <person name="Rodriguez-Kessler M."/>
            <person name="Delgado-Sanchez P."/>
        </authorList>
    </citation>
    <scope>NUCLEOTIDE SEQUENCE</scope>
    <source>
        <tissue evidence="1">Cladode</tissue>
    </source>
</reference>